<accession>A0A4C1XF12</accession>
<dbReference type="PANTHER" id="PTHR45786:SF74">
    <property type="entry name" value="ATP-DEPENDENT DNA HELICASE"/>
    <property type="match status" value="1"/>
</dbReference>
<name>A0A4C1XF12_EUMVA</name>
<reference evidence="1 2" key="1">
    <citation type="journal article" date="2019" name="Commun. Biol.">
        <title>The bagworm genome reveals a unique fibroin gene that provides high tensile strength.</title>
        <authorList>
            <person name="Kono N."/>
            <person name="Nakamura H."/>
            <person name="Ohtoshi R."/>
            <person name="Tomita M."/>
            <person name="Numata K."/>
            <person name="Arakawa K."/>
        </authorList>
    </citation>
    <scope>NUCLEOTIDE SEQUENCE [LARGE SCALE GENOMIC DNA]</scope>
</reference>
<comment type="caution">
    <text evidence="1">The sequence shown here is derived from an EMBL/GenBank/DDBJ whole genome shotgun (WGS) entry which is preliminary data.</text>
</comment>
<dbReference type="EMBL" id="BGZK01000795">
    <property type="protein sequence ID" value="GBP60775.1"/>
    <property type="molecule type" value="Genomic_DNA"/>
</dbReference>
<protein>
    <recommendedName>
        <fullName evidence="3">Helitron helicase-like domain-containing protein</fullName>
    </recommendedName>
</protein>
<proteinExistence type="predicted"/>
<evidence type="ECO:0008006" key="3">
    <source>
        <dbReference type="Google" id="ProtNLM"/>
    </source>
</evidence>
<organism evidence="1 2">
    <name type="scientific">Eumeta variegata</name>
    <name type="common">Bagworm moth</name>
    <name type="synonym">Eumeta japonica</name>
    <dbReference type="NCBI Taxonomy" id="151549"/>
    <lineage>
        <taxon>Eukaryota</taxon>
        <taxon>Metazoa</taxon>
        <taxon>Ecdysozoa</taxon>
        <taxon>Arthropoda</taxon>
        <taxon>Hexapoda</taxon>
        <taxon>Insecta</taxon>
        <taxon>Pterygota</taxon>
        <taxon>Neoptera</taxon>
        <taxon>Endopterygota</taxon>
        <taxon>Lepidoptera</taxon>
        <taxon>Glossata</taxon>
        <taxon>Ditrysia</taxon>
        <taxon>Tineoidea</taxon>
        <taxon>Psychidae</taxon>
        <taxon>Oiketicinae</taxon>
        <taxon>Eumeta</taxon>
    </lineage>
</organism>
<dbReference type="OrthoDB" id="10051381at2759"/>
<dbReference type="PANTHER" id="PTHR45786">
    <property type="entry name" value="DNA BINDING PROTEIN-LIKE"/>
    <property type="match status" value="1"/>
</dbReference>
<evidence type="ECO:0000313" key="1">
    <source>
        <dbReference type="EMBL" id="GBP60775.1"/>
    </source>
</evidence>
<gene>
    <name evidence="1" type="ORF">EVAR_41114_1</name>
</gene>
<dbReference type="Proteomes" id="UP000299102">
    <property type="component" value="Unassembled WGS sequence"/>
</dbReference>
<sequence>MFHEHNSLIRSFKTALDQMPIDDYKVEIRADKTPLGEHKRRFNALVKDNVAVVMVGTEFERRDIIIHLRNENLRRVAETHRSYDALQYSVLFSRGEDGCHFNVMQVNLNVNNE</sequence>
<dbReference type="AlphaFoldDB" id="A0A4C1XF12"/>
<dbReference type="STRING" id="151549.A0A4C1XF12"/>
<evidence type="ECO:0000313" key="2">
    <source>
        <dbReference type="Proteomes" id="UP000299102"/>
    </source>
</evidence>
<keyword evidence="2" id="KW-1185">Reference proteome</keyword>